<organism evidence="1 2">
    <name type="scientific">Aphis glycines</name>
    <name type="common">Soybean aphid</name>
    <dbReference type="NCBI Taxonomy" id="307491"/>
    <lineage>
        <taxon>Eukaryota</taxon>
        <taxon>Metazoa</taxon>
        <taxon>Ecdysozoa</taxon>
        <taxon>Arthropoda</taxon>
        <taxon>Hexapoda</taxon>
        <taxon>Insecta</taxon>
        <taxon>Pterygota</taxon>
        <taxon>Neoptera</taxon>
        <taxon>Paraneoptera</taxon>
        <taxon>Hemiptera</taxon>
        <taxon>Sternorrhyncha</taxon>
        <taxon>Aphidomorpha</taxon>
        <taxon>Aphidoidea</taxon>
        <taxon>Aphididae</taxon>
        <taxon>Aphidini</taxon>
        <taxon>Aphis</taxon>
        <taxon>Aphis</taxon>
    </lineage>
</organism>
<reference evidence="1 2" key="1">
    <citation type="submission" date="2019-08" db="EMBL/GenBank/DDBJ databases">
        <title>The genome of the soybean aphid Biotype 1, its phylome, world population structure and adaptation to the North American continent.</title>
        <authorList>
            <person name="Giordano R."/>
            <person name="Donthu R.K."/>
            <person name="Hernandez A.G."/>
            <person name="Wright C.L."/>
            <person name="Zimin A.V."/>
        </authorList>
    </citation>
    <scope>NUCLEOTIDE SEQUENCE [LARGE SCALE GENOMIC DNA]</scope>
    <source>
        <tissue evidence="1">Whole aphids</tissue>
    </source>
</reference>
<proteinExistence type="predicted"/>
<protein>
    <submittedName>
        <fullName evidence="1">Uncharacterized protein</fullName>
    </submittedName>
</protein>
<dbReference type="Proteomes" id="UP000475862">
    <property type="component" value="Unassembled WGS sequence"/>
</dbReference>
<name>A0A6G0TJU9_APHGL</name>
<comment type="caution">
    <text evidence="1">The sequence shown here is derived from an EMBL/GenBank/DDBJ whole genome shotgun (WGS) entry which is preliminary data.</text>
</comment>
<evidence type="ECO:0000313" key="1">
    <source>
        <dbReference type="EMBL" id="KAE9534161.1"/>
    </source>
</evidence>
<keyword evidence="2" id="KW-1185">Reference proteome</keyword>
<sequence length="179" mass="20842">MLPLIWMIVNLYEVSLYTKNDSEAWKEMICQPRGKDILYFPLGGERGEQGTRDITYSAISIDLSTPTYKKTNGYRFFYFGSSKEGGIRFTIIIKINHTTLVFLGKFKFLRNMSKSQKFAIVIRPLKHKPPFSPKIGKPYIIRPRHTLIIDVVSMEQPAKACSWHNRNLFKDILKFQICN</sequence>
<accession>A0A6G0TJU9</accession>
<dbReference type="EMBL" id="VYZN01000029">
    <property type="protein sequence ID" value="KAE9534161.1"/>
    <property type="molecule type" value="Genomic_DNA"/>
</dbReference>
<dbReference type="AlphaFoldDB" id="A0A6G0TJU9"/>
<evidence type="ECO:0000313" key="2">
    <source>
        <dbReference type="Proteomes" id="UP000475862"/>
    </source>
</evidence>
<gene>
    <name evidence="1" type="ORF">AGLY_008668</name>
</gene>